<dbReference type="Pfam" id="PF02140">
    <property type="entry name" value="SUEL_Lectin"/>
    <property type="match status" value="4"/>
</dbReference>
<keyword evidence="4" id="KW-0732">Signal</keyword>
<dbReference type="CDD" id="cd22833">
    <property type="entry name" value="Gal_Rha_Lectin_CSL1-2_RBL_SML_rpt1"/>
    <property type="match status" value="2"/>
</dbReference>
<evidence type="ECO:0000256" key="1">
    <source>
        <dbReference type="ARBA" id="ARBA00022546"/>
    </source>
</evidence>
<feature type="domain" description="SUEL-type lectin" evidence="5">
    <location>
        <begin position="273"/>
        <end position="364"/>
    </location>
</feature>
<evidence type="ECO:0000256" key="2">
    <source>
        <dbReference type="ARBA" id="ARBA00022734"/>
    </source>
</evidence>
<dbReference type="InterPro" id="IPR043159">
    <property type="entry name" value="Lectin_gal-bd_sf"/>
</dbReference>
<reference evidence="7" key="1">
    <citation type="submission" date="2025-08" db="UniProtKB">
        <authorList>
            <consortium name="RefSeq"/>
        </authorList>
    </citation>
    <scope>IDENTIFICATION</scope>
    <source>
        <tissue evidence="7">Brain</tissue>
    </source>
</reference>
<evidence type="ECO:0000313" key="7">
    <source>
        <dbReference type="RefSeq" id="XP_050926937.1"/>
    </source>
</evidence>
<keyword evidence="1" id="KW-0348">Hemagglutinin</keyword>
<dbReference type="CDD" id="cd22835">
    <property type="entry name" value="Gal_Rha_Lectin_SML_rpt2"/>
    <property type="match status" value="2"/>
</dbReference>
<dbReference type="Gene3D" id="2.60.120.740">
    <property type="match status" value="4"/>
</dbReference>
<proteinExistence type="predicted"/>
<name>A0AAJ8DPS4_LATCA</name>
<feature type="domain" description="SUEL-type lectin" evidence="5">
    <location>
        <begin position="125"/>
        <end position="214"/>
    </location>
</feature>
<evidence type="ECO:0000256" key="4">
    <source>
        <dbReference type="SAM" id="SignalP"/>
    </source>
</evidence>
<dbReference type="PANTHER" id="PTHR46780">
    <property type="entry name" value="PROTEIN EVA-1"/>
    <property type="match status" value="1"/>
</dbReference>
<keyword evidence="3" id="KW-0677">Repeat</keyword>
<protein>
    <submittedName>
        <fullName evidence="7">Rhamnose-binding lectin</fullName>
    </submittedName>
</protein>
<dbReference type="PROSITE" id="PS50228">
    <property type="entry name" value="SUEL_LECTIN"/>
    <property type="match status" value="4"/>
</dbReference>
<evidence type="ECO:0000259" key="5">
    <source>
        <dbReference type="PROSITE" id="PS50228"/>
    </source>
</evidence>
<dbReference type="Proteomes" id="UP000694890">
    <property type="component" value="Linkage group LG6"/>
</dbReference>
<dbReference type="RefSeq" id="XP_050926937.1">
    <property type="nucleotide sequence ID" value="XM_051070980.1"/>
</dbReference>
<dbReference type="AlphaFoldDB" id="A0AAJ8DPS4"/>
<evidence type="ECO:0000256" key="3">
    <source>
        <dbReference type="ARBA" id="ARBA00022737"/>
    </source>
</evidence>
<dbReference type="FunFam" id="2.60.120.740:FF:000003">
    <property type="entry name" value="Protein eva-1 homolog C"/>
    <property type="match status" value="3"/>
</dbReference>
<feature type="domain" description="SUEL-type lectin" evidence="5">
    <location>
        <begin position="371"/>
        <end position="460"/>
    </location>
</feature>
<accession>A0AAJ8DPS4</accession>
<dbReference type="GO" id="GO:0030246">
    <property type="term" value="F:carbohydrate binding"/>
    <property type="evidence" value="ECO:0007669"/>
    <property type="project" value="UniProtKB-KW"/>
</dbReference>
<dbReference type="GeneID" id="108882487"/>
<keyword evidence="2" id="KW-0430">Lectin</keyword>
<organism evidence="6 7">
    <name type="scientific">Lates calcarifer</name>
    <name type="common">Barramundi</name>
    <name type="synonym">Holocentrus calcarifer</name>
    <dbReference type="NCBI Taxonomy" id="8187"/>
    <lineage>
        <taxon>Eukaryota</taxon>
        <taxon>Metazoa</taxon>
        <taxon>Chordata</taxon>
        <taxon>Craniata</taxon>
        <taxon>Vertebrata</taxon>
        <taxon>Euteleostomi</taxon>
        <taxon>Actinopterygii</taxon>
        <taxon>Neopterygii</taxon>
        <taxon>Teleostei</taxon>
        <taxon>Neoteleostei</taxon>
        <taxon>Acanthomorphata</taxon>
        <taxon>Carangaria</taxon>
        <taxon>Carangaria incertae sedis</taxon>
        <taxon>Centropomidae</taxon>
        <taxon>Lates</taxon>
    </lineage>
</organism>
<feature type="domain" description="SUEL-type lectin" evidence="5">
    <location>
        <begin position="37"/>
        <end position="118"/>
    </location>
</feature>
<feature type="chain" id="PRO_5042611832" evidence="4">
    <location>
        <begin position="20"/>
        <end position="467"/>
    </location>
</feature>
<evidence type="ECO:0000313" key="6">
    <source>
        <dbReference type="Proteomes" id="UP000694890"/>
    </source>
</evidence>
<sequence>MLCFSTALLLAVTCLLVNAGAPTETVTTCEGNNVHLLSCDEGVISVQSAFYGRSDSVTCSVGRPPQQITNTGCSLTGAVEVLKRRCDGKRSCELNTGVFSPDPCRGTYKYLQTKFICLPSIYRMTCENSAAHLHCAEGQVISVYSADYGRHDHTTCSYSQPPTSVQNADCSHPTSKVAESCNGKNSCIISASNSVFGDPCVGTYKYLEVAYNCEYSDSDSSPQLVKLPPSPLFTSDRIFFNMLCFRGCTTLLLAATCLLTTAVVSTERAVTCDDSHNVQHLSCGVGSVISVQAALYGRADDETCSEGRPQSQLSNTECSQDGTVDVLKRRCDGKKECEVITNIVHSSDPCPGTYKYLETNYTCFPAIHTITCEHSVAHLYCDEGQVIFVYGADYGRRDHTTCSYKRPASQIENVYCSNPTSKVAESCNGRNICSISASNSVFGDPCVGTYKYLEVSYVCEYPGNNPQ</sequence>
<dbReference type="KEGG" id="lcf:108882487"/>
<feature type="signal peptide" evidence="4">
    <location>
        <begin position="1"/>
        <end position="19"/>
    </location>
</feature>
<gene>
    <name evidence="7" type="primary">LOC108882487</name>
</gene>
<dbReference type="InterPro" id="IPR000922">
    <property type="entry name" value="Lectin_gal-bd_dom"/>
</dbReference>